<dbReference type="AlphaFoldDB" id="A0A1Y1I2Z4"/>
<dbReference type="OrthoDB" id="79687at2759"/>
<dbReference type="SMART" id="SM00220">
    <property type="entry name" value="S_TKc"/>
    <property type="match status" value="1"/>
</dbReference>
<dbReference type="PANTHER" id="PTHR12984:SF6">
    <property type="entry name" value="SCY1-LIKE PROTEIN 2"/>
    <property type="match status" value="1"/>
</dbReference>
<keyword evidence="3" id="KW-0808">Transferase</keyword>
<keyword evidence="4" id="KW-1185">Reference proteome</keyword>
<dbReference type="SUPFAM" id="SSF48371">
    <property type="entry name" value="ARM repeat"/>
    <property type="match status" value="1"/>
</dbReference>
<dbReference type="Gene3D" id="1.25.10.10">
    <property type="entry name" value="Leucine-rich Repeat Variant"/>
    <property type="match status" value="1"/>
</dbReference>
<organism evidence="3 4">
    <name type="scientific">Klebsormidium nitens</name>
    <name type="common">Green alga</name>
    <name type="synonym">Ulothrix nitens</name>
    <dbReference type="NCBI Taxonomy" id="105231"/>
    <lineage>
        <taxon>Eukaryota</taxon>
        <taxon>Viridiplantae</taxon>
        <taxon>Streptophyta</taxon>
        <taxon>Klebsormidiophyceae</taxon>
        <taxon>Klebsormidiales</taxon>
        <taxon>Klebsormidiaceae</taxon>
        <taxon>Klebsormidium</taxon>
    </lineage>
</organism>
<reference evidence="3 4" key="1">
    <citation type="journal article" date="2014" name="Nat. Commun.">
        <title>Klebsormidium flaccidum genome reveals primary factors for plant terrestrial adaptation.</title>
        <authorList>
            <person name="Hori K."/>
            <person name="Maruyama F."/>
            <person name="Fujisawa T."/>
            <person name="Togashi T."/>
            <person name="Yamamoto N."/>
            <person name="Seo M."/>
            <person name="Sato S."/>
            <person name="Yamada T."/>
            <person name="Mori H."/>
            <person name="Tajima N."/>
            <person name="Moriyama T."/>
            <person name="Ikeuchi M."/>
            <person name="Watanabe M."/>
            <person name="Wada H."/>
            <person name="Kobayashi K."/>
            <person name="Saito M."/>
            <person name="Masuda T."/>
            <person name="Sasaki-Sekimoto Y."/>
            <person name="Mashiguchi K."/>
            <person name="Awai K."/>
            <person name="Shimojima M."/>
            <person name="Masuda S."/>
            <person name="Iwai M."/>
            <person name="Nobusawa T."/>
            <person name="Narise T."/>
            <person name="Kondo S."/>
            <person name="Saito H."/>
            <person name="Sato R."/>
            <person name="Murakawa M."/>
            <person name="Ihara Y."/>
            <person name="Oshima-Yamada Y."/>
            <person name="Ohtaka K."/>
            <person name="Satoh M."/>
            <person name="Sonobe K."/>
            <person name="Ishii M."/>
            <person name="Ohtani R."/>
            <person name="Kanamori-Sato M."/>
            <person name="Honoki R."/>
            <person name="Miyazaki D."/>
            <person name="Mochizuki H."/>
            <person name="Umetsu J."/>
            <person name="Higashi K."/>
            <person name="Shibata D."/>
            <person name="Kamiya Y."/>
            <person name="Sato N."/>
            <person name="Nakamura Y."/>
            <person name="Tabata S."/>
            <person name="Ida S."/>
            <person name="Kurokawa K."/>
            <person name="Ohta H."/>
        </authorList>
    </citation>
    <scope>NUCLEOTIDE SEQUENCE [LARGE SCALE GENOMIC DNA]</scope>
    <source>
        <strain evidence="3 4">NIES-2285</strain>
    </source>
</reference>
<dbReference type="SUPFAM" id="SSF56112">
    <property type="entry name" value="Protein kinase-like (PK-like)"/>
    <property type="match status" value="1"/>
</dbReference>
<feature type="compositionally biased region" description="Gly residues" evidence="1">
    <location>
        <begin position="803"/>
        <end position="813"/>
    </location>
</feature>
<dbReference type="GO" id="GO:0005524">
    <property type="term" value="F:ATP binding"/>
    <property type="evidence" value="ECO:0007669"/>
    <property type="project" value="InterPro"/>
</dbReference>
<feature type="compositionally biased region" description="Gly residues" evidence="1">
    <location>
        <begin position="721"/>
        <end position="733"/>
    </location>
</feature>
<dbReference type="PANTHER" id="PTHR12984">
    <property type="entry name" value="SCY1-RELATED S/T PROTEIN KINASE-LIKE"/>
    <property type="match status" value="1"/>
</dbReference>
<feature type="compositionally biased region" description="Polar residues" evidence="1">
    <location>
        <begin position="863"/>
        <end position="883"/>
    </location>
</feature>
<evidence type="ECO:0000313" key="4">
    <source>
        <dbReference type="Proteomes" id="UP000054558"/>
    </source>
</evidence>
<accession>A0A1Y1I2Z4</accession>
<feature type="compositionally biased region" description="Polar residues" evidence="1">
    <location>
        <begin position="751"/>
        <end position="767"/>
    </location>
</feature>
<dbReference type="PROSITE" id="PS50011">
    <property type="entry name" value="PROTEIN_KINASE_DOM"/>
    <property type="match status" value="1"/>
</dbReference>
<dbReference type="OMA" id="KQSQGMP"/>
<dbReference type="GO" id="GO:0004672">
    <property type="term" value="F:protein kinase activity"/>
    <property type="evidence" value="ECO:0007669"/>
    <property type="project" value="InterPro"/>
</dbReference>
<proteinExistence type="predicted"/>
<dbReference type="Proteomes" id="UP000054558">
    <property type="component" value="Unassembled WGS sequence"/>
</dbReference>
<dbReference type="CDD" id="cd14011">
    <property type="entry name" value="PK_SCY1_like"/>
    <property type="match status" value="1"/>
</dbReference>
<dbReference type="Pfam" id="PF00069">
    <property type="entry name" value="Pkinase"/>
    <property type="match status" value="1"/>
</dbReference>
<evidence type="ECO:0000259" key="2">
    <source>
        <dbReference type="PROSITE" id="PS50011"/>
    </source>
</evidence>
<dbReference type="EMBL" id="DF237177">
    <property type="protein sequence ID" value="GAQ85294.1"/>
    <property type="molecule type" value="Genomic_DNA"/>
</dbReference>
<feature type="compositionally biased region" description="Polar residues" evidence="1">
    <location>
        <begin position="845"/>
        <end position="855"/>
    </location>
</feature>
<dbReference type="STRING" id="105231.A0A1Y1I2Z4"/>
<name>A0A1Y1I2Z4_KLENI</name>
<dbReference type="InterPro" id="IPR000719">
    <property type="entry name" value="Prot_kinase_dom"/>
</dbReference>
<evidence type="ECO:0000313" key="3">
    <source>
        <dbReference type="EMBL" id="GAQ85294.1"/>
    </source>
</evidence>
<keyword evidence="3" id="KW-0418">Kinase</keyword>
<dbReference type="InterPro" id="IPR016024">
    <property type="entry name" value="ARM-type_fold"/>
</dbReference>
<dbReference type="Gene3D" id="3.30.200.20">
    <property type="entry name" value="Phosphorylase Kinase, domain 1"/>
    <property type="match status" value="1"/>
</dbReference>
<protein>
    <submittedName>
        <fullName evidence="3">Protein kinase family protein with ARM repeat domain</fullName>
    </submittedName>
</protein>
<evidence type="ECO:0000256" key="1">
    <source>
        <dbReference type="SAM" id="MobiDB-lite"/>
    </source>
</evidence>
<feature type="compositionally biased region" description="Low complexity" evidence="1">
    <location>
        <begin position="640"/>
        <end position="653"/>
    </location>
</feature>
<dbReference type="InterPro" id="IPR051177">
    <property type="entry name" value="CIK-Related_Protein"/>
</dbReference>
<dbReference type="InterPro" id="IPR011009">
    <property type="entry name" value="Kinase-like_dom_sf"/>
</dbReference>
<dbReference type="InterPro" id="IPR011989">
    <property type="entry name" value="ARM-like"/>
</dbReference>
<feature type="region of interest" description="Disordered" evidence="1">
    <location>
        <begin position="632"/>
        <end position="917"/>
    </location>
</feature>
<sequence>MKSFTSALAKVAGRIEDTIQDVTGPKAMQNYALGEQVGSGGPGLFWKLYKAKPRSKAAQATNAEVCVWLLDKRELTELGERRGSRGTADRLLDVYRKDAQQLLRLRHPGIVRVIEPLDETKFAMAMVTEPVFCSLANVLKQFDNIKDVSEELQALEMSELEKKHGLLQLCETLSFIHDNARVLHRAINPSSVFITSGGAWKFACFGFALFLDKLIEGHEAAFVYPEHDNADQSLSAYPPLDYTAPELTRSGTGNPTYAADMFSMGSLTYHTLTGNSLLSSSGNLRTYTNTVTYLASRGFPGASPDLSPELQRLTHPDRTHRPDAASFSTSPWFRDDIRLRALRFLDHMLERDNMAKSSFLKSLGGMWPSFDSRVLRFKVLPPLAAELRNEALQGQILPMIMAVAEQQDAREFELATLPHLLPLMLTGQSDILLLLVKHTSLLSAKVPDAFRTSHVIPMLVRGFDDTDTRIQEEVLKKTGSFAQSMEYQLLKQAVLPRVHGLALKTANAAVRVHALIALGELISRLDKQEIANVLTTLQKVVAVDHTAPTLMCVLGVSDLMAKANGVEYATEHLLPMLLPLTMATQLSTQQFAKFMRVIYDTLRRIEEKRGVILSEVEKTVDLKQVDISANGLKKSGGSGAAKPAAGATKQQTAWDEDDWAAINKGGGGGKAGGEKVDWAGTVGGALPAPQKATPPELPPKAPAVASQPPVSGFEWPPPTGGVSGGAMGGGGSQGASASWDAFGASAGGQNVGSARRVSSTGNLSAPPTGNGDADPFADWPPRSSTSGSANPPAVSSWGTGSSSSGGYGLGGGPALSSSKAQAPLGRIGSSSAPLSDADWTIPTMGASTPSVTNPAYQAKPKNDLSSIFAPTTDYQPTPRQQAAASRMPTIAPPGQGSKMGASGQGQTQSSQSLMDLF</sequence>
<feature type="compositionally biased region" description="Low complexity" evidence="1">
    <location>
        <begin position="904"/>
        <end position="917"/>
    </location>
</feature>
<feature type="domain" description="Protein kinase" evidence="2">
    <location>
        <begin position="31"/>
        <end position="333"/>
    </location>
</feature>
<gene>
    <name evidence="3" type="ORF">KFL_002280080</name>
</gene>
<dbReference type="Gene3D" id="1.10.510.10">
    <property type="entry name" value="Transferase(Phosphotransferase) domain 1"/>
    <property type="match status" value="1"/>
</dbReference>